<dbReference type="Gene3D" id="3.40.960.10">
    <property type="entry name" value="VSR Endonuclease"/>
    <property type="match status" value="1"/>
</dbReference>
<dbReference type="GeneID" id="61274494"/>
<comment type="similarity">
    <text evidence="6">Belongs to the Vsr family.</text>
</comment>
<dbReference type="InterPro" id="IPR011335">
    <property type="entry name" value="Restrct_endonuc-II-like"/>
</dbReference>
<dbReference type="GO" id="GO:0006298">
    <property type="term" value="P:mismatch repair"/>
    <property type="evidence" value="ECO:0007669"/>
    <property type="project" value="InterPro"/>
</dbReference>
<evidence type="ECO:0000256" key="5">
    <source>
        <dbReference type="ARBA" id="ARBA00023204"/>
    </source>
</evidence>
<dbReference type="Proteomes" id="UP000283426">
    <property type="component" value="Unassembled WGS sequence"/>
</dbReference>
<dbReference type="CDD" id="cd00221">
    <property type="entry name" value="Vsr"/>
    <property type="match status" value="1"/>
</dbReference>
<dbReference type="RefSeq" id="WP_013611523.1">
    <property type="nucleotide sequence ID" value="NZ_LT906459.1"/>
</dbReference>
<protein>
    <submittedName>
        <fullName evidence="8">DNA mismatch endonuclease Vsr</fullName>
    </submittedName>
</protein>
<accession>A0A412W8J7</accession>
<comment type="caution">
    <text evidence="8">The sequence shown here is derived from an EMBL/GenBank/DDBJ whole genome shotgun (WGS) entry which is preliminary data.</text>
</comment>
<evidence type="ECO:0000313" key="8">
    <source>
        <dbReference type="EMBL" id="RGV21411.1"/>
    </source>
</evidence>
<name>A0A412W8J7_9BACT</name>
<evidence type="ECO:0000256" key="1">
    <source>
        <dbReference type="ARBA" id="ARBA00022722"/>
    </source>
</evidence>
<keyword evidence="2 8" id="KW-0255">Endonuclease</keyword>
<dbReference type="OMA" id="HDCYLFK"/>
<reference evidence="9 10" key="1">
    <citation type="submission" date="2018-08" db="EMBL/GenBank/DDBJ databases">
        <title>A genome reference for cultivated species of the human gut microbiota.</title>
        <authorList>
            <person name="Zou Y."/>
            <person name="Xue W."/>
            <person name="Luo G."/>
        </authorList>
    </citation>
    <scope>NUCLEOTIDE SEQUENCE [LARGE SCALE GENOMIC DNA]</scope>
    <source>
        <strain evidence="8 9">AF14-6AC</strain>
        <strain evidence="7 10">AF16-14</strain>
    </source>
</reference>
<dbReference type="SUPFAM" id="SSF52980">
    <property type="entry name" value="Restriction endonuclease-like"/>
    <property type="match status" value="1"/>
</dbReference>
<dbReference type="Proteomes" id="UP000284243">
    <property type="component" value="Unassembled WGS sequence"/>
</dbReference>
<keyword evidence="4" id="KW-0378">Hydrolase</keyword>
<sequence length="175" mass="20975">MTDVHSRETRSYNMSRIRSKNTKPELIVRKYLFNKGFRYRVNVKKLPGKPDIVFTKYKTVIFINGCFWHGHENCPKAHIPKTKTEWWTEKIRKNQERDLQEHTLLKQQGWRVLVVWECQLVPKKREQTLLALEGVLSGQILEFYRKTQSYIRETNELPQVAEPELPYNSPRNTME</sequence>
<organism evidence="8 9">
    <name type="scientific">Odoribacter splanchnicus</name>
    <dbReference type="NCBI Taxonomy" id="28118"/>
    <lineage>
        <taxon>Bacteria</taxon>
        <taxon>Pseudomonadati</taxon>
        <taxon>Bacteroidota</taxon>
        <taxon>Bacteroidia</taxon>
        <taxon>Bacteroidales</taxon>
        <taxon>Odoribacteraceae</taxon>
        <taxon>Odoribacter</taxon>
    </lineage>
</organism>
<evidence type="ECO:0000313" key="7">
    <source>
        <dbReference type="EMBL" id="RGU54435.1"/>
    </source>
</evidence>
<dbReference type="Pfam" id="PF03852">
    <property type="entry name" value="Vsr"/>
    <property type="match status" value="1"/>
</dbReference>
<dbReference type="NCBIfam" id="TIGR00632">
    <property type="entry name" value="vsr"/>
    <property type="match status" value="1"/>
</dbReference>
<evidence type="ECO:0000313" key="10">
    <source>
        <dbReference type="Proteomes" id="UP000284243"/>
    </source>
</evidence>
<evidence type="ECO:0000256" key="2">
    <source>
        <dbReference type="ARBA" id="ARBA00022759"/>
    </source>
</evidence>
<dbReference type="EMBL" id="QRYC01000031">
    <property type="protein sequence ID" value="RGU54435.1"/>
    <property type="molecule type" value="Genomic_DNA"/>
</dbReference>
<evidence type="ECO:0000313" key="9">
    <source>
        <dbReference type="Proteomes" id="UP000283426"/>
    </source>
</evidence>
<dbReference type="AlphaFoldDB" id="A0A412W8J7"/>
<dbReference type="GO" id="GO:0004519">
    <property type="term" value="F:endonuclease activity"/>
    <property type="evidence" value="ECO:0007669"/>
    <property type="project" value="UniProtKB-KW"/>
</dbReference>
<dbReference type="InterPro" id="IPR004603">
    <property type="entry name" value="DNA_mismatch_endonuc_vsr"/>
</dbReference>
<dbReference type="EMBL" id="QRYW01000035">
    <property type="protein sequence ID" value="RGV21411.1"/>
    <property type="molecule type" value="Genomic_DNA"/>
</dbReference>
<gene>
    <name evidence="8" type="primary">vsr</name>
    <name evidence="8" type="ORF">DWW24_15095</name>
    <name evidence="7" type="ORF">DWW57_16320</name>
</gene>
<keyword evidence="1" id="KW-0540">Nuclease</keyword>
<keyword evidence="5" id="KW-0234">DNA repair</keyword>
<keyword evidence="3" id="KW-0227">DNA damage</keyword>
<evidence type="ECO:0000256" key="4">
    <source>
        <dbReference type="ARBA" id="ARBA00022801"/>
    </source>
</evidence>
<proteinExistence type="inferred from homology"/>
<dbReference type="GO" id="GO:0016787">
    <property type="term" value="F:hydrolase activity"/>
    <property type="evidence" value="ECO:0007669"/>
    <property type="project" value="UniProtKB-KW"/>
</dbReference>
<evidence type="ECO:0000256" key="3">
    <source>
        <dbReference type="ARBA" id="ARBA00022763"/>
    </source>
</evidence>
<evidence type="ECO:0000256" key="6">
    <source>
        <dbReference type="ARBA" id="ARBA00029466"/>
    </source>
</evidence>